<organism evidence="2 3">
    <name type="scientific">Stenotrophomonas ginsengisoli</name>
    <dbReference type="NCBI Taxonomy" id="336566"/>
    <lineage>
        <taxon>Bacteria</taxon>
        <taxon>Pseudomonadati</taxon>
        <taxon>Pseudomonadota</taxon>
        <taxon>Gammaproteobacteria</taxon>
        <taxon>Lysobacterales</taxon>
        <taxon>Lysobacteraceae</taxon>
        <taxon>Stenotrophomonas</taxon>
    </lineage>
</organism>
<proteinExistence type="predicted"/>
<name>A0A0R0DKE6_9GAMM</name>
<accession>A0A0R0DKE6</accession>
<dbReference type="OrthoDB" id="5683663at2"/>
<gene>
    <name evidence="2" type="ORF">ABB30_05765</name>
</gene>
<feature type="domain" description="TPM" evidence="1">
    <location>
        <begin position="17"/>
        <end position="136"/>
    </location>
</feature>
<dbReference type="InterPro" id="IPR007621">
    <property type="entry name" value="TPM_dom"/>
</dbReference>
<keyword evidence="3" id="KW-1185">Reference proteome</keyword>
<sequence length="164" mass="18285">MRWLRHLCMPSAQRWFGQAQLQAITQAIAAGERRHRGQLVLAVEADLGWGALWRGETARERAERAFALLKVWDTPGNDGVLLYLLLADHAIEVVADRGLAGLITPEQWQQVCDRLRERVRQQMPLADAVQRAVEEMSGLLATALPAIAGQQQTEAGLPDRPHLL</sequence>
<dbReference type="RefSeq" id="WP_057637361.1">
    <property type="nucleotide sequence ID" value="NZ_LDJM01000013.1"/>
</dbReference>
<evidence type="ECO:0000259" key="1">
    <source>
        <dbReference type="Pfam" id="PF04536"/>
    </source>
</evidence>
<dbReference type="AlphaFoldDB" id="A0A0R0DKE6"/>
<dbReference type="PATRIC" id="fig|336566.3.peg.491"/>
<evidence type="ECO:0000313" key="3">
    <source>
        <dbReference type="Proteomes" id="UP000050956"/>
    </source>
</evidence>
<dbReference type="Gene3D" id="3.10.310.50">
    <property type="match status" value="1"/>
</dbReference>
<reference evidence="2 3" key="1">
    <citation type="submission" date="2015-05" db="EMBL/GenBank/DDBJ databases">
        <title>Genome sequencing and analysis of members of genus Stenotrophomonas.</title>
        <authorList>
            <person name="Patil P.P."/>
            <person name="Midha S."/>
            <person name="Patil P.B."/>
        </authorList>
    </citation>
    <scope>NUCLEOTIDE SEQUENCE [LARGE SCALE GENOMIC DNA]</scope>
    <source>
        <strain evidence="2 3">DSM 24757</strain>
    </source>
</reference>
<evidence type="ECO:0000313" key="2">
    <source>
        <dbReference type="EMBL" id="KRG78056.1"/>
    </source>
</evidence>
<comment type="caution">
    <text evidence="2">The sequence shown here is derived from an EMBL/GenBank/DDBJ whole genome shotgun (WGS) entry which is preliminary data.</text>
</comment>
<dbReference type="STRING" id="336566.ABB30_05765"/>
<dbReference type="PANTHER" id="PTHR30373:SF8">
    <property type="entry name" value="BLL7265 PROTEIN"/>
    <property type="match status" value="1"/>
</dbReference>
<dbReference type="PANTHER" id="PTHR30373">
    <property type="entry name" value="UPF0603 PROTEIN YGCG"/>
    <property type="match status" value="1"/>
</dbReference>
<dbReference type="Pfam" id="PF04536">
    <property type="entry name" value="TPM_phosphatase"/>
    <property type="match status" value="1"/>
</dbReference>
<dbReference type="EMBL" id="LDJM01000013">
    <property type="protein sequence ID" value="KRG78056.1"/>
    <property type="molecule type" value="Genomic_DNA"/>
</dbReference>
<protein>
    <submittedName>
        <fullName evidence="2">Membrane protein</fullName>
    </submittedName>
</protein>
<dbReference type="Proteomes" id="UP000050956">
    <property type="component" value="Unassembled WGS sequence"/>
</dbReference>